<evidence type="ECO:0000256" key="1">
    <source>
        <dbReference type="SAM" id="MobiDB-lite"/>
    </source>
</evidence>
<evidence type="ECO:0000256" key="2">
    <source>
        <dbReference type="SAM" id="Phobius"/>
    </source>
</evidence>
<keyword evidence="2" id="KW-1133">Transmembrane helix</keyword>
<name>A0A4U6QJA9_9ACTN</name>
<comment type="caution">
    <text evidence="3">The sequence shown here is derived from an EMBL/GenBank/DDBJ whole genome shotgun (WGS) entry which is preliminary data.</text>
</comment>
<keyword evidence="4" id="KW-1185">Reference proteome</keyword>
<feature type="transmembrane region" description="Helical" evidence="2">
    <location>
        <begin position="79"/>
        <end position="104"/>
    </location>
</feature>
<reference evidence="3 4" key="1">
    <citation type="submission" date="2019-05" db="EMBL/GenBank/DDBJ databases">
        <title>Nakamurella sp. N5BH11, whole genome shotgun sequence.</title>
        <authorList>
            <person name="Tuo L."/>
        </authorList>
    </citation>
    <scope>NUCLEOTIDE SEQUENCE [LARGE SCALE GENOMIC DNA]</scope>
    <source>
        <strain evidence="3 4">N5BH11</strain>
    </source>
</reference>
<keyword evidence="2" id="KW-0812">Transmembrane</keyword>
<dbReference type="EMBL" id="SZZH01000001">
    <property type="protein sequence ID" value="TKV60503.1"/>
    <property type="molecule type" value="Genomic_DNA"/>
</dbReference>
<gene>
    <name evidence="3" type="ORF">FDO65_01990</name>
</gene>
<dbReference type="RefSeq" id="WP_137447807.1">
    <property type="nucleotide sequence ID" value="NZ_SZZH01000001.1"/>
</dbReference>
<dbReference type="OrthoDB" id="4557003at2"/>
<feature type="region of interest" description="Disordered" evidence="1">
    <location>
        <begin position="160"/>
        <end position="180"/>
    </location>
</feature>
<evidence type="ECO:0000313" key="3">
    <source>
        <dbReference type="EMBL" id="TKV60503.1"/>
    </source>
</evidence>
<keyword evidence="2" id="KW-0472">Membrane</keyword>
<dbReference type="Proteomes" id="UP000306985">
    <property type="component" value="Unassembled WGS sequence"/>
</dbReference>
<protein>
    <submittedName>
        <fullName evidence="3">DUF2567 domain-containing protein</fullName>
    </submittedName>
</protein>
<feature type="transmembrane region" description="Helical" evidence="2">
    <location>
        <begin position="49"/>
        <end position="72"/>
    </location>
</feature>
<sequence length="180" mass="17645">MRAAVMLATGLLAAALLQGVLWARLAPGTPYQVSANGFGALPTTTNNRFVAAGLFALSGIAIGATAAVAAWSARRTRGIAMLVVLVAGSGVGAALAWGIGAWLAPGTDPAALVGADPAIIVTGHPTTGTWLVLLAQPTVAAGLYTALAAWNGLGDLGSGRAGVTGDGTPQTDPSLGIHAE</sequence>
<evidence type="ECO:0000313" key="4">
    <source>
        <dbReference type="Proteomes" id="UP000306985"/>
    </source>
</evidence>
<proteinExistence type="predicted"/>
<organism evidence="3 4">
    <name type="scientific">Nakamurella flava</name>
    <dbReference type="NCBI Taxonomy" id="2576308"/>
    <lineage>
        <taxon>Bacteria</taxon>
        <taxon>Bacillati</taxon>
        <taxon>Actinomycetota</taxon>
        <taxon>Actinomycetes</taxon>
        <taxon>Nakamurellales</taxon>
        <taxon>Nakamurellaceae</taxon>
        <taxon>Nakamurella</taxon>
    </lineage>
</organism>
<accession>A0A4U6QJA9</accession>
<feature type="transmembrane region" description="Helical" evidence="2">
    <location>
        <begin position="130"/>
        <end position="150"/>
    </location>
</feature>
<dbReference type="AlphaFoldDB" id="A0A4U6QJA9"/>